<reference evidence="1" key="1">
    <citation type="submission" date="2016-10" db="EMBL/GenBank/DDBJ databases">
        <title>Sequence of Gallionella enrichment culture.</title>
        <authorList>
            <person name="Poehlein A."/>
            <person name="Muehling M."/>
            <person name="Daniel R."/>
        </authorList>
    </citation>
    <scope>NUCLEOTIDE SEQUENCE</scope>
</reference>
<evidence type="ECO:0000313" key="1">
    <source>
        <dbReference type="EMBL" id="OIQ67881.1"/>
    </source>
</evidence>
<gene>
    <name evidence="1" type="ORF">GALL_505370</name>
</gene>
<name>A0A1J5P8H0_9ZZZZ</name>
<dbReference type="SUPFAM" id="SSF56935">
    <property type="entry name" value="Porins"/>
    <property type="match status" value="1"/>
</dbReference>
<protein>
    <submittedName>
        <fullName evidence="1">Phosphate-selective porin O and P</fullName>
    </submittedName>
</protein>
<accession>A0A1J5P8H0</accession>
<dbReference type="InterPro" id="IPR010870">
    <property type="entry name" value="Porin_O/P"/>
</dbReference>
<dbReference type="Pfam" id="PF07396">
    <property type="entry name" value="Porin_O_P"/>
    <property type="match status" value="2"/>
</dbReference>
<proteinExistence type="predicted"/>
<dbReference type="Gene3D" id="2.40.160.10">
    <property type="entry name" value="Porin"/>
    <property type="match status" value="1"/>
</dbReference>
<organism evidence="1">
    <name type="scientific">mine drainage metagenome</name>
    <dbReference type="NCBI Taxonomy" id="410659"/>
    <lineage>
        <taxon>unclassified sequences</taxon>
        <taxon>metagenomes</taxon>
        <taxon>ecological metagenomes</taxon>
    </lineage>
</organism>
<dbReference type="InterPro" id="IPR023614">
    <property type="entry name" value="Porin_dom_sf"/>
</dbReference>
<comment type="caution">
    <text evidence="1">The sequence shown here is derived from an EMBL/GenBank/DDBJ whole genome shotgun (WGS) entry which is preliminary data.</text>
</comment>
<dbReference type="EMBL" id="MLJW01005646">
    <property type="protein sequence ID" value="OIQ67881.1"/>
    <property type="molecule type" value="Genomic_DNA"/>
</dbReference>
<sequence length="377" mass="42712">MKHRNLTRLLLLLSTLFISFFAKGQQNDDLINILLKKNIISQREADSIRADQDVKQQANSDKENQHGITIGSRALELSGLVQTEYEGSWQSKVPNTFLLHRARLDVKGDIDDSWNYEVYTEFATTTRLLDAYTTYKIADLLKISAGQFKVPYSLESLIADSQLEFIDRSQVVNALAGRSSDVIGDQNGRDIGAQISGSFAKLDDRYLFDYTLGVFNGAGYDVAGDNNGHKDMVGRFTAHLIKDLEISGDFYNGQGKYGTPAKNYGRNRRGFDARYATGRLCITAEYDKATDGLIKRDGYFIQAAYFVIPKHLQLAAKYDTYDPNEVINTDRVWIYTGGINYFFNNWAKFTIDYLNHREETAVQVKNNIVELQLQLAF</sequence>
<dbReference type="AlphaFoldDB" id="A0A1J5P8H0"/>